<dbReference type="Pfam" id="PF00297">
    <property type="entry name" value="Ribosomal_L3"/>
    <property type="match status" value="1"/>
</dbReference>
<dbReference type="OrthoDB" id="1611972at2759"/>
<dbReference type="Gene3D" id="3.30.1430.10">
    <property type="match status" value="1"/>
</dbReference>
<reference evidence="4" key="1">
    <citation type="submission" date="2020-01" db="EMBL/GenBank/DDBJ databases">
        <authorList>
            <person name="Mishra B."/>
        </authorList>
    </citation>
    <scope>NUCLEOTIDE SEQUENCE [LARGE SCALE GENOMIC DNA]</scope>
</reference>
<dbReference type="InterPro" id="IPR044892">
    <property type="entry name" value="Ribosomal_L3_dom_3_arc_sf"/>
</dbReference>
<evidence type="ECO:0000313" key="4">
    <source>
        <dbReference type="EMBL" id="CAA7047194.1"/>
    </source>
</evidence>
<dbReference type="AlphaFoldDB" id="A0A6D2K5K2"/>
<name>A0A6D2K5K2_9BRAS</name>
<keyword evidence="2" id="KW-0689">Ribosomal protein</keyword>
<comment type="caution">
    <text evidence="4">The sequence shown here is derived from an EMBL/GenBank/DDBJ whole genome shotgun (WGS) entry which is preliminary data.</text>
</comment>
<organism evidence="4 5">
    <name type="scientific">Microthlaspi erraticum</name>
    <dbReference type="NCBI Taxonomy" id="1685480"/>
    <lineage>
        <taxon>Eukaryota</taxon>
        <taxon>Viridiplantae</taxon>
        <taxon>Streptophyta</taxon>
        <taxon>Embryophyta</taxon>
        <taxon>Tracheophyta</taxon>
        <taxon>Spermatophyta</taxon>
        <taxon>Magnoliopsida</taxon>
        <taxon>eudicotyledons</taxon>
        <taxon>Gunneridae</taxon>
        <taxon>Pentapetalae</taxon>
        <taxon>rosids</taxon>
        <taxon>malvids</taxon>
        <taxon>Brassicales</taxon>
        <taxon>Brassicaceae</taxon>
        <taxon>Coluteocarpeae</taxon>
        <taxon>Microthlaspi</taxon>
    </lineage>
</organism>
<protein>
    <submittedName>
        <fullName evidence="4">Uncharacterized protein</fullName>
    </submittedName>
</protein>
<dbReference type="PANTHER" id="PTHR11363">
    <property type="entry name" value="60S RIBOSOMAL PROTEIN L3-RELATED"/>
    <property type="match status" value="1"/>
</dbReference>
<evidence type="ECO:0000313" key="5">
    <source>
        <dbReference type="Proteomes" id="UP000467841"/>
    </source>
</evidence>
<dbReference type="PANTHER" id="PTHR11363:SF14">
    <property type="entry name" value="LARGE RIBOSOMAL SUBUNIT PROTEIN UL3Y"/>
    <property type="match status" value="1"/>
</dbReference>
<keyword evidence="3" id="KW-0687">Ribonucleoprotein</keyword>
<dbReference type="InterPro" id="IPR045077">
    <property type="entry name" value="L3_arc_euk"/>
</dbReference>
<evidence type="ECO:0000256" key="3">
    <source>
        <dbReference type="ARBA" id="ARBA00023274"/>
    </source>
</evidence>
<evidence type="ECO:0000256" key="1">
    <source>
        <dbReference type="ARBA" id="ARBA00006540"/>
    </source>
</evidence>
<dbReference type="GO" id="GO:0006412">
    <property type="term" value="P:translation"/>
    <property type="evidence" value="ECO:0007669"/>
    <property type="project" value="InterPro"/>
</dbReference>
<sequence>MVVVGMVGYVKTPRGLRTLSIVWAQHLSEEVRRRFYKNWAKSKKKDFTKYIKKHVTDEGKKDIQSQLEELKKYCDVIRVLAQTQIGKMKGLKKKKAHMDEIQINGGDIAKKVDYAYSFFEKKVHVDEAFSKDEIIDITRVTKGNDYEGAVTRWGVIRVPRKTHCGIRKVACIGAWHPPPIGPMYKKVCRIGKPGQENHSARTEFDRTEKEITPVGGFPNFGVVKEDYLLIKGCCAGPKNMVVTLRQTLGKQTSRVAMEEIKLKFIDTGSYCICKCFQRSSQEKVKFYPRV</sequence>
<dbReference type="GO" id="GO:0003735">
    <property type="term" value="F:structural constituent of ribosome"/>
    <property type="evidence" value="ECO:0007669"/>
    <property type="project" value="InterPro"/>
</dbReference>
<dbReference type="FunFam" id="2.40.30.10:FF:000351">
    <property type="entry name" value="Ribosomal protein L3"/>
    <property type="match status" value="1"/>
</dbReference>
<accession>A0A6D2K5K2</accession>
<keyword evidence="5" id="KW-1185">Reference proteome</keyword>
<comment type="similarity">
    <text evidence="1">Belongs to the universal ribosomal protein uL3 family.</text>
</comment>
<dbReference type="InterPro" id="IPR000597">
    <property type="entry name" value="Ribosomal_uL3"/>
</dbReference>
<evidence type="ECO:0000256" key="2">
    <source>
        <dbReference type="ARBA" id="ARBA00022980"/>
    </source>
</evidence>
<dbReference type="GO" id="GO:0003723">
    <property type="term" value="F:RNA binding"/>
    <property type="evidence" value="ECO:0007669"/>
    <property type="project" value="TreeGrafter"/>
</dbReference>
<proteinExistence type="inferred from homology"/>
<dbReference type="Gene3D" id="4.10.960.10">
    <property type="entry name" value="Ribosomal protein L3, domain 3"/>
    <property type="match status" value="1"/>
</dbReference>
<dbReference type="GO" id="GO:0022625">
    <property type="term" value="C:cytosolic large ribosomal subunit"/>
    <property type="evidence" value="ECO:0007669"/>
    <property type="project" value="TreeGrafter"/>
</dbReference>
<gene>
    <name evidence="4" type="ORF">MERR_LOCUS34429</name>
</gene>
<dbReference type="SUPFAM" id="SSF50447">
    <property type="entry name" value="Translation proteins"/>
    <property type="match status" value="1"/>
</dbReference>
<dbReference type="FunFam" id="3.30.1430.10:FF:000001">
    <property type="entry name" value="60S ribosomal protein L3"/>
    <property type="match status" value="1"/>
</dbReference>
<dbReference type="Gene3D" id="2.40.30.10">
    <property type="entry name" value="Translation factors"/>
    <property type="match status" value="1"/>
</dbReference>
<dbReference type="InterPro" id="IPR009000">
    <property type="entry name" value="Transl_B-barrel_sf"/>
</dbReference>
<dbReference type="Proteomes" id="UP000467841">
    <property type="component" value="Unassembled WGS sequence"/>
</dbReference>
<dbReference type="EMBL" id="CACVBM020001366">
    <property type="protein sequence ID" value="CAA7047194.1"/>
    <property type="molecule type" value="Genomic_DNA"/>
</dbReference>